<accession>A0AAV4KIN3</accession>
<gene>
    <name evidence="1" type="ORF">GCM10010497_23680</name>
</gene>
<evidence type="ECO:0000313" key="1">
    <source>
        <dbReference type="EMBL" id="GGR20641.1"/>
    </source>
</evidence>
<organism evidence="1 2">
    <name type="scientific">Streptomyces cinereoruber</name>
    <dbReference type="NCBI Taxonomy" id="67260"/>
    <lineage>
        <taxon>Bacteria</taxon>
        <taxon>Bacillati</taxon>
        <taxon>Actinomycetota</taxon>
        <taxon>Actinomycetes</taxon>
        <taxon>Kitasatosporales</taxon>
        <taxon>Streptomycetaceae</taxon>
        <taxon>Streptomyces</taxon>
    </lineage>
</organism>
<dbReference type="Proteomes" id="UP000642014">
    <property type="component" value="Unassembled WGS sequence"/>
</dbReference>
<reference evidence="1 2" key="1">
    <citation type="journal article" date="2014" name="Int. J. Syst. Evol. Microbiol.">
        <title>Complete genome sequence of Corynebacterium casei LMG S-19264T (=DSM 44701T), isolated from a smear-ripened cheese.</title>
        <authorList>
            <consortium name="US DOE Joint Genome Institute (JGI-PGF)"/>
            <person name="Walter F."/>
            <person name="Albersmeier A."/>
            <person name="Kalinowski J."/>
            <person name="Ruckert C."/>
        </authorList>
    </citation>
    <scope>NUCLEOTIDE SEQUENCE [LARGE SCALE GENOMIC DNA]</scope>
    <source>
        <strain evidence="1 2">JCM 4205</strain>
    </source>
</reference>
<proteinExistence type="predicted"/>
<protein>
    <submittedName>
        <fullName evidence="1">Uncharacterized protein</fullName>
    </submittedName>
</protein>
<evidence type="ECO:0000313" key="2">
    <source>
        <dbReference type="Proteomes" id="UP000642014"/>
    </source>
</evidence>
<name>A0AAV4KIN3_9ACTN</name>
<dbReference type="EMBL" id="BMSJ01000003">
    <property type="protein sequence ID" value="GGR20641.1"/>
    <property type="molecule type" value="Genomic_DNA"/>
</dbReference>
<sequence length="117" mass="13002">MPLTAPAERTALEELPDITDYRAATCITAIPHPHALSDHTGFSPMTSVHGPACRTRRRCYHDRPTGHKPAQETRNDTILLARRAWTRDRIDTPWDSAITASRSRTSAGTRIIASDIT</sequence>
<dbReference type="AlphaFoldDB" id="A0AAV4KIN3"/>
<comment type="caution">
    <text evidence="1">The sequence shown here is derived from an EMBL/GenBank/DDBJ whole genome shotgun (WGS) entry which is preliminary data.</text>
</comment>